<evidence type="ECO:0000313" key="3">
    <source>
        <dbReference type="EMBL" id="CAL4764708.1"/>
    </source>
</evidence>
<dbReference type="InterPro" id="IPR046341">
    <property type="entry name" value="SET_dom_sf"/>
</dbReference>
<dbReference type="GO" id="GO:0032259">
    <property type="term" value="P:methylation"/>
    <property type="evidence" value="ECO:0007669"/>
    <property type="project" value="UniProtKB-KW"/>
</dbReference>
<dbReference type="OrthoDB" id="265717at2759"/>
<evidence type="ECO:0000313" key="1">
    <source>
        <dbReference type="EMBL" id="CAI3977396.1"/>
    </source>
</evidence>
<evidence type="ECO:0000313" key="2">
    <source>
        <dbReference type="EMBL" id="CAL1130771.1"/>
    </source>
</evidence>
<keyword evidence="3" id="KW-0808">Transferase</keyword>
<dbReference type="AlphaFoldDB" id="A0A9P1BSX9"/>
<dbReference type="Proteomes" id="UP001152797">
    <property type="component" value="Unassembled WGS sequence"/>
</dbReference>
<proteinExistence type="predicted"/>
<dbReference type="EMBL" id="CAMXCT030000339">
    <property type="protein sequence ID" value="CAL4764708.1"/>
    <property type="molecule type" value="Genomic_DNA"/>
</dbReference>
<dbReference type="PANTHER" id="PTHR47643">
    <property type="entry name" value="TPR DOMAIN PROTEIN (AFU_ORTHOLOGUE AFUA_5G12710)"/>
    <property type="match status" value="1"/>
</dbReference>
<reference evidence="2" key="2">
    <citation type="submission" date="2024-04" db="EMBL/GenBank/DDBJ databases">
        <authorList>
            <person name="Chen Y."/>
            <person name="Shah S."/>
            <person name="Dougan E. K."/>
            <person name="Thang M."/>
            <person name="Chan C."/>
        </authorList>
    </citation>
    <scope>NUCLEOTIDE SEQUENCE [LARGE SCALE GENOMIC DNA]</scope>
</reference>
<dbReference type="SUPFAM" id="SSF82199">
    <property type="entry name" value="SET domain"/>
    <property type="match status" value="1"/>
</dbReference>
<dbReference type="Gene3D" id="2.170.270.10">
    <property type="entry name" value="SET domain"/>
    <property type="match status" value="1"/>
</dbReference>
<keyword evidence="3" id="KW-0489">Methyltransferase</keyword>
<sequence>RPVLGHQDTPWHQGLVLRAVPWRHKALARKLLQQSDEALEDGNFPQVEQNCQAVLRLAAGWQPPRSLLAASGASGAVPADLVELGCPLSIEALRRRLLGRLLLGAEDVALEDAKRLKETRRWRPLAELAEAVALLQLGRAEEVKDVKDEMPGELGLAWRRVASARAQRSQRGHADVAGIYFEEQQRCPETEDDPELAKSCWYLATVLPPVPNYVHPNLEVVVFPNGQRGVQVTDDVPRGTLLMAATALVFQGPTALPVERSTETRLGLRGTPEQMVKVFKDPTAPMQKALSTALSCGSEVMAMKLSQLSDGEKQPEVTGRVLQELCEPFQSGRLPMKSDFTAQELFGVLKTNGFSCDGKGWGLWLTISFVNHSCAPTAHYVITQKEELREDVNRRLGFLMGFDTLYAVMTQL</sequence>
<keyword evidence="4" id="KW-1185">Reference proteome</keyword>
<dbReference type="EMBL" id="CAMXCT010000339">
    <property type="protein sequence ID" value="CAI3977396.1"/>
    <property type="molecule type" value="Genomic_DNA"/>
</dbReference>
<dbReference type="PANTHER" id="PTHR47643:SF2">
    <property type="entry name" value="TPR DOMAIN PROTEIN (AFU_ORTHOLOGUE AFUA_5G12710)"/>
    <property type="match status" value="1"/>
</dbReference>
<evidence type="ECO:0000313" key="4">
    <source>
        <dbReference type="Proteomes" id="UP001152797"/>
    </source>
</evidence>
<dbReference type="GO" id="GO:0008168">
    <property type="term" value="F:methyltransferase activity"/>
    <property type="evidence" value="ECO:0007669"/>
    <property type="project" value="UniProtKB-KW"/>
</dbReference>
<reference evidence="1" key="1">
    <citation type="submission" date="2022-10" db="EMBL/GenBank/DDBJ databases">
        <authorList>
            <person name="Chen Y."/>
            <person name="Dougan E. K."/>
            <person name="Chan C."/>
            <person name="Rhodes N."/>
            <person name="Thang M."/>
        </authorList>
    </citation>
    <scope>NUCLEOTIDE SEQUENCE</scope>
</reference>
<protein>
    <submittedName>
        <fullName evidence="3">N-lysine methyltransferase SMYD2</fullName>
    </submittedName>
</protein>
<comment type="caution">
    <text evidence="1">The sequence shown here is derived from an EMBL/GenBank/DDBJ whole genome shotgun (WGS) entry which is preliminary data.</text>
</comment>
<organism evidence="1">
    <name type="scientific">Cladocopium goreaui</name>
    <dbReference type="NCBI Taxonomy" id="2562237"/>
    <lineage>
        <taxon>Eukaryota</taxon>
        <taxon>Sar</taxon>
        <taxon>Alveolata</taxon>
        <taxon>Dinophyceae</taxon>
        <taxon>Suessiales</taxon>
        <taxon>Symbiodiniaceae</taxon>
        <taxon>Cladocopium</taxon>
    </lineage>
</organism>
<dbReference type="InterPro" id="IPR053209">
    <property type="entry name" value="Gramillin-biosynth_MTr"/>
</dbReference>
<name>A0A9P1BSX9_9DINO</name>
<accession>A0A9P1BSX9</accession>
<gene>
    <name evidence="1" type="ORF">C1SCF055_LOCUS5540</name>
</gene>
<dbReference type="EMBL" id="CAMXCT020000339">
    <property type="protein sequence ID" value="CAL1130771.1"/>
    <property type="molecule type" value="Genomic_DNA"/>
</dbReference>
<feature type="non-terminal residue" evidence="1">
    <location>
        <position position="412"/>
    </location>
</feature>